<evidence type="ECO:0000313" key="1">
    <source>
        <dbReference type="EMBL" id="VDO15775.1"/>
    </source>
</evidence>
<proteinExistence type="predicted"/>
<dbReference type="Proteomes" id="UP000280834">
    <property type="component" value="Unassembled WGS sequence"/>
</dbReference>
<keyword evidence="2" id="KW-1185">Reference proteome</keyword>
<evidence type="ECO:0000313" key="2">
    <source>
        <dbReference type="Proteomes" id="UP000280834"/>
    </source>
</evidence>
<sequence length="74" mass="8647">MMWLKEKVQELYPVDTVRNVNYQWSRCIDALDTHAYKLKKMSSDEYDSSDEYGSGKMKSSSSGLLENFAEKVHF</sequence>
<organism evidence="1 2">
    <name type="scientific">Brugia timori</name>
    <dbReference type="NCBI Taxonomy" id="42155"/>
    <lineage>
        <taxon>Eukaryota</taxon>
        <taxon>Metazoa</taxon>
        <taxon>Ecdysozoa</taxon>
        <taxon>Nematoda</taxon>
        <taxon>Chromadorea</taxon>
        <taxon>Rhabditida</taxon>
        <taxon>Spirurina</taxon>
        <taxon>Spiruromorpha</taxon>
        <taxon>Filarioidea</taxon>
        <taxon>Onchocercidae</taxon>
        <taxon>Brugia</taxon>
    </lineage>
</organism>
<dbReference type="AlphaFoldDB" id="A0A3P7WQR6"/>
<gene>
    <name evidence="1" type="ORF">BTMF_LOCUS3930</name>
</gene>
<reference evidence="1 2" key="1">
    <citation type="submission" date="2018-11" db="EMBL/GenBank/DDBJ databases">
        <authorList>
            <consortium name="Pathogen Informatics"/>
        </authorList>
    </citation>
    <scope>NUCLEOTIDE SEQUENCE [LARGE SCALE GENOMIC DNA]</scope>
</reference>
<accession>A0A3P7WQR6</accession>
<protein>
    <submittedName>
        <fullName evidence="1">Uncharacterized protein</fullName>
    </submittedName>
</protein>
<name>A0A3P7WQR6_9BILA</name>
<dbReference type="EMBL" id="UZAG01003713">
    <property type="protein sequence ID" value="VDO15775.1"/>
    <property type="molecule type" value="Genomic_DNA"/>
</dbReference>